<evidence type="ECO:0000313" key="2">
    <source>
        <dbReference type="EMBL" id="KGR86805.1"/>
    </source>
</evidence>
<dbReference type="STRING" id="1220589.CD32_05585"/>
<protein>
    <submittedName>
        <fullName evidence="2">Membrane protein</fullName>
    </submittedName>
</protein>
<dbReference type="eggNOG" id="COG4241">
    <property type="taxonomic scope" value="Bacteria"/>
</dbReference>
<dbReference type="PANTHER" id="PTHR41324:SF1">
    <property type="entry name" value="DUF2232 DOMAIN-CONTAINING PROTEIN"/>
    <property type="match status" value="1"/>
</dbReference>
<dbReference type="Proteomes" id="UP000030437">
    <property type="component" value="Unassembled WGS sequence"/>
</dbReference>
<keyword evidence="3" id="KW-1185">Reference proteome</keyword>
<reference evidence="2 3" key="1">
    <citation type="submission" date="2014-02" db="EMBL/GenBank/DDBJ databases">
        <title>Draft genome sequence of Lysinibacillus odysseyi NBRC 100172.</title>
        <authorList>
            <person name="Zhang F."/>
            <person name="Wang G."/>
            <person name="Zhang L."/>
        </authorList>
    </citation>
    <scope>NUCLEOTIDE SEQUENCE [LARGE SCALE GENOMIC DNA]</scope>
    <source>
        <strain evidence="2 3">NBRC 100172</strain>
    </source>
</reference>
<dbReference type="OrthoDB" id="2987886at2"/>
<accession>A0A0A3ITQ4</accession>
<dbReference type="EMBL" id="JPVP01000050">
    <property type="protein sequence ID" value="KGR86805.1"/>
    <property type="molecule type" value="Genomic_DNA"/>
</dbReference>
<evidence type="ECO:0000313" key="3">
    <source>
        <dbReference type="Proteomes" id="UP000030437"/>
    </source>
</evidence>
<feature type="transmembrane region" description="Helical" evidence="1">
    <location>
        <begin position="59"/>
        <end position="88"/>
    </location>
</feature>
<feature type="transmembrane region" description="Helical" evidence="1">
    <location>
        <begin position="239"/>
        <end position="263"/>
    </location>
</feature>
<dbReference type="PANTHER" id="PTHR41324">
    <property type="entry name" value="MEMBRANE PROTEIN-RELATED"/>
    <property type="match status" value="1"/>
</dbReference>
<name>A0A0A3ITQ4_9BACI</name>
<feature type="transmembrane region" description="Helical" evidence="1">
    <location>
        <begin position="12"/>
        <end position="39"/>
    </location>
</feature>
<keyword evidence="1" id="KW-0812">Transmembrane</keyword>
<proteinExistence type="predicted"/>
<feature type="transmembrane region" description="Helical" evidence="1">
    <location>
        <begin position="275"/>
        <end position="297"/>
    </location>
</feature>
<feature type="transmembrane region" description="Helical" evidence="1">
    <location>
        <begin position="100"/>
        <end position="125"/>
    </location>
</feature>
<comment type="caution">
    <text evidence="2">The sequence shown here is derived from an EMBL/GenBank/DDBJ whole genome shotgun (WGS) entry which is preliminary data.</text>
</comment>
<sequence length="313" mass="35226">MPNNQTKAMTQGAMMIALFLILLTLAFYVPVINLLAFVFAPLPLAWFSATYNRKLAIGISLLAVAASILIGNLLIVPLALILAIVGLVMGDCLREKKSKIYLLMATGTAVLLTFALQFILLVHFLNVNFIEKSMQLAQDTYSESLEYSAQITGGEAQMEEQLKQAFDMMEMALPATITISIFVLAFIWLLVLLPILKRLKVEVPKFPPFRDMRLPRAILWYYLIVLSINLFVQPEYGSAFYVVMLNLSIILWVLLTVQGISLIHFVIDAFHYPRFLKVLATIVAVPMYSFVVLVGIIDLGFNLREWIKAKSEK</sequence>
<evidence type="ECO:0000256" key="1">
    <source>
        <dbReference type="SAM" id="Phobius"/>
    </source>
</evidence>
<feature type="transmembrane region" description="Helical" evidence="1">
    <location>
        <begin position="217"/>
        <end position="233"/>
    </location>
</feature>
<organism evidence="2 3">
    <name type="scientific">Lysinibacillus odysseyi 34hs-1 = NBRC 100172</name>
    <dbReference type="NCBI Taxonomy" id="1220589"/>
    <lineage>
        <taxon>Bacteria</taxon>
        <taxon>Bacillati</taxon>
        <taxon>Bacillota</taxon>
        <taxon>Bacilli</taxon>
        <taxon>Bacillales</taxon>
        <taxon>Bacillaceae</taxon>
        <taxon>Lysinibacillus</taxon>
    </lineage>
</organism>
<dbReference type="InterPro" id="IPR018710">
    <property type="entry name" value="DUF2232"/>
</dbReference>
<dbReference type="Pfam" id="PF09991">
    <property type="entry name" value="DUF2232"/>
    <property type="match status" value="1"/>
</dbReference>
<keyword evidence="1" id="KW-0472">Membrane</keyword>
<dbReference type="AlphaFoldDB" id="A0A0A3ITQ4"/>
<dbReference type="RefSeq" id="WP_036152153.1">
    <property type="nucleotide sequence ID" value="NZ_AVCX01000011.1"/>
</dbReference>
<keyword evidence="1" id="KW-1133">Transmembrane helix</keyword>
<feature type="transmembrane region" description="Helical" evidence="1">
    <location>
        <begin position="171"/>
        <end position="196"/>
    </location>
</feature>
<gene>
    <name evidence="2" type="ORF">CD32_05585</name>
</gene>